<feature type="transmembrane region" description="Helical" evidence="3">
    <location>
        <begin position="137"/>
        <end position="159"/>
    </location>
</feature>
<gene>
    <name evidence="4" type="ORF">EOE48_24410</name>
</gene>
<organism evidence="4 5">
    <name type="scientific">Methylobacterium oryzihabitans</name>
    <dbReference type="NCBI Taxonomy" id="2499852"/>
    <lineage>
        <taxon>Bacteria</taxon>
        <taxon>Pseudomonadati</taxon>
        <taxon>Pseudomonadota</taxon>
        <taxon>Alphaproteobacteria</taxon>
        <taxon>Hyphomicrobiales</taxon>
        <taxon>Methylobacteriaceae</taxon>
        <taxon>Methylobacterium</taxon>
    </lineage>
</organism>
<keyword evidence="3" id="KW-1133">Transmembrane helix</keyword>
<keyword evidence="1" id="KW-0175">Coiled coil</keyword>
<evidence type="ECO:0000256" key="3">
    <source>
        <dbReference type="SAM" id="Phobius"/>
    </source>
</evidence>
<name>A0A437NW08_9HYPH</name>
<keyword evidence="3" id="KW-0812">Transmembrane</keyword>
<sequence>MSVGAIPLSGSTPLQPGGDVGKARNVEQTAGPGALSGATGPAPGAPPTASASAMMESLRALMPDISGEKLQVTLLKVLTTIRDTMNESEKQKIEVDQQSKRAALEEKSRTIKDAEAKMQEAEQKRENLSVWDKIKIAFQYVGAIVAFIAAAVAFAGTAVTGPAGVASGVMLIAAGVILLGLAADATYAAATTKDGKPGLGFVGEMHKAVLMGQGMSEEDATAEGAKADGIGRIVANSLAAALMLGAAIAGGIGAYQAAKTGVEMGVAAASSSTQGAAKVATLGLSIGSSAASTTGDLVVAHGQNEATKLDADSKDLEAQSKQWQAVIENIEDMIDMSLARLKGVQQVMESNLDALTEAAQDTGQTYSRIGQGRI</sequence>
<evidence type="ECO:0008006" key="6">
    <source>
        <dbReference type="Google" id="ProtNLM"/>
    </source>
</evidence>
<protein>
    <recommendedName>
        <fullName evidence="6">Secretion system effector C (SseC) like family protein</fullName>
    </recommendedName>
</protein>
<feature type="transmembrane region" description="Helical" evidence="3">
    <location>
        <begin position="165"/>
        <end position="183"/>
    </location>
</feature>
<feature type="region of interest" description="Disordered" evidence="2">
    <location>
        <begin position="1"/>
        <end position="51"/>
    </location>
</feature>
<dbReference type="RefSeq" id="WP_127733486.1">
    <property type="nucleotide sequence ID" value="NZ_SACP01000034.1"/>
</dbReference>
<dbReference type="Proteomes" id="UP000286997">
    <property type="component" value="Unassembled WGS sequence"/>
</dbReference>
<evidence type="ECO:0000256" key="2">
    <source>
        <dbReference type="SAM" id="MobiDB-lite"/>
    </source>
</evidence>
<keyword evidence="3" id="KW-0472">Membrane</keyword>
<feature type="coiled-coil region" evidence="1">
    <location>
        <begin position="97"/>
        <end position="131"/>
    </location>
</feature>
<comment type="caution">
    <text evidence="4">The sequence shown here is derived from an EMBL/GenBank/DDBJ whole genome shotgun (WGS) entry which is preliminary data.</text>
</comment>
<accession>A0A437NW08</accession>
<dbReference type="AlphaFoldDB" id="A0A437NW08"/>
<dbReference type="OrthoDB" id="7916901at2"/>
<proteinExistence type="predicted"/>
<evidence type="ECO:0000256" key="1">
    <source>
        <dbReference type="SAM" id="Coils"/>
    </source>
</evidence>
<feature type="compositionally biased region" description="Low complexity" evidence="2">
    <location>
        <begin position="29"/>
        <end position="51"/>
    </location>
</feature>
<keyword evidence="5" id="KW-1185">Reference proteome</keyword>
<reference evidence="4 5" key="1">
    <citation type="submission" date="2019-01" db="EMBL/GenBank/DDBJ databases">
        <authorList>
            <person name="Chen W.-M."/>
        </authorList>
    </citation>
    <scope>NUCLEOTIDE SEQUENCE [LARGE SCALE GENOMIC DNA]</scope>
    <source>
        <strain evidence="4 5">TER-1</strain>
    </source>
</reference>
<evidence type="ECO:0000313" key="4">
    <source>
        <dbReference type="EMBL" id="RVU14210.1"/>
    </source>
</evidence>
<evidence type="ECO:0000313" key="5">
    <source>
        <dbReference type="Proteomes" id="UP000286997"/>
    </source>
</evidence>
<dbReference type="EMBL" id="SACP01000034">
    <property type="protein sequence ID" value="RVU14210.1"/>
    <property type="molecule type" value="Genomic_DNA"/>
</dbReference>